<dbReference type="PANTHER" id="PTHR11728:SF1">
    <property type="entry name" value="GLYCEROL-3-PHOSPHATE DEHYDROGENASE [NAD(+)] 2, CHLOROPLASTIC"/>
    <property type="match status" value="1"/>
</dbReference>
<dbReference type="GO" id="GO:0046168">
    <property type="term" value="P:glycerol-3-phosphate catabolic process"/>
    <property type="evidence" value="ECO:0007669"/>
    <property type="project" value="UniProtKB-UniRule"/>
</dbReference>
<feature type="domain" description="Glycerol-3-phosphate dehydrogenase NAD-dependent C-terminal" evidence="9">
    <location>
        <begin position="266"/>
        <end position="403"/>
    </location>
</feature>
<name>A0A9W6ZKU9_9STRA</name>
<sequence>MDSSNAQIKAKTQKLIDSKPADPAKLPEWWASWHALGDMVTTSSTSGLSAEQEDEAAASSNANAHWKGWWNSQGPPELLEGPETAQKKSKIVVWGGGAFGTAMATCAARNGHDVVMYVRDQAQADSINNFHKNSKYLTDFDLLPNITASTDLKTANENASLFMHCLPCQLTPKWLETNRDIIPENVCICSTAKGLYVETRQLLGDAMLAALKRPQPLAFLSGPSFAAEIMKGDPTAVVVASEKLYHASAVQKYLSCECMRIYVTQDVVGVQLGGALKNPLAIGAGMIEGMGLGINTMSAFVARSCNELNQLCIAMGGDAHTISGLSGVGDLMLTAFGNLSRNRTCGMRLVKGESLSEILASTTVEGVPTAGVAVYYADRCGLDLPIFRTAFDVINGRLTAKEARAALMNRPLGKE</sequence>
<dbReference type="PANTHER" id="PTHR11728">
    <property type="entry name" value="GLYCEROL-3-PHOSPHATE DEHYDROGENASE"/>
    <property type="match status" value="1"/>
</dbReference>
<evidence type="ECO:0000256" key="2">
    <source>
        <dbReference type="ARBA" id="ARBA00023002"/>
    </source>
</evidence>
<dbReference type="GO" id="GO:0051287">
    <property type="term" value="F:NAD binding"/>
    <property type="evidence" value="ECO:0007669"/>
    <property type="project" value="UniProtKB-UniRule"/>
</dbReference>
<dbReference type="InterPro" id="IPR036291">
    <property type="entry name" value="NAD(P)-bd_dom_sf"/>
</dbReference>
<dbReference type="InterPro" id="IPR013328">
    <property type="entry name" value="6PGD_dom2"/>
</dbReference>
<comment type="catalytic activity">
    <reaction evidence="4 6">
        <text>sn-glycerol 3-phosphate + NAD(+) = dihydroxyacetone phosphate + NADH + H(+)</text>
        <dbReference type="Rhea" id="RHEA:11092"/>
        <dbReference type="ChEBI" id="CHEBI:15378"/>
        <dbReference type="ChEBI" id="CHEBI:57540"/>
        <dbReference type="ChEBI" id="CHEBI:57597"/>
        <dbReference type="ChEBI" id="CHEBI:57642"/>
        <dbReference type="ChEBI" id="CHEBI:57945"/>
        <dbReference type="EC" id="1.1.1.8"/>
    </reaction>
</comment>
<evidence type="ECO:0000256" key="4">
    <source>
        <dbReference type="ARBA" id="ARBA00048683"/>
    </source>
</evidence>
<evidence type="ECO:0000259" key="8">
    <source>
        <dbReference type="Pfam" id="PF01210"/>
    </source>
</evidence>
<keyword evidence="3 5" id="KW-0520">NAD</keyword>
<dbReference type="Proteomes" id="UP001165085">
    <property type="component" value="Unassembled WGS sequence"/>
</dbReference>
<dbReference type="Gene3D" id="3.40.50.720">
    <property type="entry name" value="NAD(P)-binding Rossmann-like Domain"/>
    <property type="match status" value="1"/>
</dbReference>
<dbReference type="Pfam" id="PF01210">
    <property type="entry name" value="NAD_Gly3P_dh_N"/>
    <property type="match status" value="1"/>
</dbReference>
<dbReference type="AlphaFoldDB" id="A0A9W6ZKU9"/>
<feature type="region of interest" description="Disordered" evidence="7">
    <location>
        <begin position="1"/>
        <end position="22"/>
    </location>
</feature>
<dbReference type="InterPro" id="IPR006109">
    <property type="entry name" value="G3P_DH_NAD-dep_C"/>
</dbReference>
<gene>
    <name evidence="10" type="ORF">TrST_g9024</name>
</gene>
<dbReference type="EMBL" id="BRXY01000040">
    <property type="protein sequence ID" value="GMH56459.1"/>
    <property type="molecule type" value="Genomic_DNA"/>
</dbReference>
<keyword evidence="2 5" id="KW-0560">Oxidoreductase</keyword>
<evidence type="ECO:0000313" key="11">
    <source>
        <dbReference type="Proteomes" id="UP001165085"/>
    </source>
</evidence>
<dbReference type="SUPFAM" id="SSF51735">
    <property type="entry name" value="NAD(P)-binding Rossmann-fold domains"/>
    <property type="match status" value="1"/>
</dbReference>
<organism evidence="10 11">
    <name type="scientific">Triparma strigata</name>
    <dbReference type="NCBI Taxonomy" id="1606541"/>
    <lineage>
        <taxon>Eukaryota</taxon>
        <taxon>Sar</taxon>
        <taxon>Stramenopiles</taxon>
        <taxon>Ochrophyta</taxon>
        <taxon>Bolidophyceae</taxon>
        <taxon>Parmales</taxon>
        <taxon>Triparmaceae</taxon>
        <taxon>Triparma</taxon>
    </lineage>
</organism>
<evidence type="ECO:0000259" key="9">
    <source>
        <dbReference type="Pfam" id="PF07479"/>
    </source>
</evidence>
<dbReference type="PRINTS" id="PR00077">
    <property type="entry name" value="GPDHDRGNASE"/>
</dbReference>
<evidence type="ECO:0000256" key="5">
    <source>
        <dbReference type="RuleBase" id="RU000437"/>
    </source>
</evidence>
<evidence type="ECO:0000256" key="6">
    <source>
        <dbReference type="RuleBase" id="RU361243"/>
    </source>
</evidence>
<dbReference type="InterPro" id="IPR008927">
    <property type="entry name" value="6-PGluconate_DH-like_C_sf"/>
</dbReference>
<dbReference type="NCBIfam" id="NF000942">
    <property type="entry name" value="PRK00094.1-4"/>
    <property type="match status" value="1"/>
</dbReference>
<dbReference type="InterPro" id="IPR006168">
    <property type="entry name" value="G3P_DH_NAD-dep"/>
</dbReference>
<dbReference type="Pfam" id="PF07479">
    <property type="entry name" value="NAD_Gly3P_dh_C"/>
    <property type="match status" value="1"/>
</dbReference>
<dbReference type="InterPro" id="IPR011128">
    <property type="entry name" value="G3P_DH_NAD-dep_N"/>
</dbReference>
<dbReference type="GO" id="GO:0005975">
    <property type="term" value="P:carbohydrate metabolic process"/>
    <property type="evidence" value="ECO:0007669"/>
    <property type="project" value="InterPro"/>
</dbReference>
<dbReference type="Gene3D" id="1.10.1040.10">
    <property type="entry name" value="N-(1-d-carboxylethyl)-l-norvaline Dehydrogenase, domain 2"/>
    <property type="match status" value="1"/>
</dbReference>
<comment type="similarity">
    <text evidence="1 5">Belongs to the NAD-dependent glycerol-3-phosphate dehydrogenase family.</text>
</comment>
<dbReference type="FunFam" id="3.40.50.720:FF:000019">
    <property type="entry name" value="Glycerol-3-phosphate dehydrogenase [NAD(P)+]"/>
    <property type="match status" value="1"/>
</dbReference>
<accession>A0A9W6ZKU9</accession>
<comment type="caution">
    <text evidence="10">The sequence shown here is derived from an EMBL/GenBank/DDBJ whole genome shotgun (WGS) entry which is preliminary data.</text>
</comment>
<keyword evidence="11" id="KW-1185">Reference proteome</keyword>
<dbReference type="GO" id="GO:0141152">
    <property type="term" value="F:glycerol-3-phosphate dehydrogenase (NAD+) activity"/>
    <property type="evidence" value="ECO:0007669"/>
    <property type="project" value="UniProtKB-UniRule"/>
</dbReference>
<evidence type="ECO:0000256" key="1">
    <source>
        <dbReference type="ARBA" id="ARBA00011009"/>
    </source>
</evidence>
<reference evidence="11" key="1">
    <citation type="journal article" date="2023" name="Commun. Biol.">
        <title>Genome analysis of Parmales, the sister group of diatoms, reveals the evolutionary specialization of diatoms from phago-mixotrophs to photoautotrophs.</title>
        <authorList>
            <person name="Ban H."/>
            <person name="Sato S."/>
            <person name="Yoshikawa S."/>
            <person name="Yamada K."/>
            <person name="Nakamura Y."/>
            <person name="Ichinomiya M."/>
            <person name="Sato N."/>
            <person name="Blanc-Mathieu R."/>
            <person name="Endo H."/>
            <person name="Kuwata A."/>
            <person name="Ogata H."/>
        </authorList>
    </citation>
    <scope>NUCLEOTIDE SEQUENCE [LARGE SCALE GENOMIC DNA]</scope>
    <source>
        <strain evidence="11">NIES 3701</strain>
    </source>
</reference>
<dbReference type="GO" id="GO:0005829">
    <property type="term" value="C:cytosol"/>
    <property type="evidence" value="ECO:0007669"/>
    <property type="project" value="TreeGrafter"/>
</dbReference>
<evidence type="ECO:0000313" key="10">
    <source>
        <dbReference type="EMBL" id="GMH56459.1"/>
    </source>
</evidence>
<evidence type="ECO:0000256" key="3">
    <source>
        <dbReference type="ARBA" id="ARBA00023027"/>
    </source>
</evidence>
<dbReference type="EC" id="1.1.1.8" evidence="6"/>
<proteinExistence type="inferred from homology"/>
<feature type="domain" description="Glycerol-3-phosphate dehydrogenase NAD-dependent N-terminal" evidence="8">
    <location>
        <begin position="90"/>
        <end position="243"/>
    </location>
</feature>
<dbReference type="SUPFAM" id="SSF48179">
    <property type="entry name" value="6-phosphogluconate dehydrogenase C-terminal domain-like"/>
    <property type="match status" value="1"/>
</dbReference>
<protein>
    <recommendedName>
        <fullName evidence="6">Glycerol-3-phosphate dehydrogenase [NAD(+)]</fullName>
        <ecNumber evidence="6">1.1.1.8</ecNumber>
    </recommendedName>
</protein>
<evidence type="ECO:0000256" key="7">
    <source>
        <dbReference type="SAM" id="MobiDB-lite"/>
    </source>
</evidence>
<dbReference type="OrthoDB" id="10263760at2759"/>
<dbReference type="NCBIfam" id="NF000940">
    <property type="entry name" value="PRK00094.1-2"/>
    <property type="match status" value="1"/>
</dbReference>
<dbReference type="HAMAP" id="MF_00394">
    <property type="entry name" value="NAD_Glyc3P_dehydrog"/>
    <property type="match status" value="1"/>
</dbReference>